<gene>
    <name evidence="1" type="ORF">AC625_14300</name>
</gene>
<dbReference type="RefSeq" id="WP_049681883.1">
    <property type="nucleotide sequence ID" value="NZ_LFZW01000001.1"/>
</dbReference>
<protein>
    <submittedName>
        <fullName evidence="1">Uncharacterized protein</fullName>
    </submittedName>
</protein>
<dbReference type="STRING" id="1679170.AC625_14300"/>
<dbReference type="PATRIC" id="fig|1679170.3.peg.3261"/>
<comment type="caution">
    <text evidence="1">The sequence shown here is derived from an EMBL/GenBank/DDBJ whole genome shotgun (WGS) entry which is preliminary data.</text>
</comment>
<sequence>MFVTVLVSIHDITQSERPRYLKLFGKLIGKNEVIYIDDNNIYYCFAKPTLIKDTYLKVSTYALLADNVKITDRKLMIDEMEKAINEITVRQLLCQYLLDSQTNWGNHPIEFEFIREGESEIRKFCKGKVHLAHQS</sequence>
<name>A0A0K9GV59_9BACI</name>
<dbReference type="Proteomes" id="UP000037146">
    <property type="component" value="Unassembled WGS sequence"/>
</dbReference>
<proteinExistence type="predicted"/>
<evidence type="ECO:0000313" key="1">
    <source>
        <dbReference type="EMBL" id="KMY50530.1"/>
    </source>
</evidence>
<evidence type="ECO:0000313" key="2">
    <source>
        <dbReference type="Proteomes" id="UP000037146"/>
    </source>
</evidence>
<reference evidence="2" key="1">
    <citation type="submission" date="2015-07" db="EMBL/GenBank/DDBJ databases">
        <title>Genome sequencing project for genomic taxonomy and phylogenomics of Bacillus-like bacteria.</title>
        <authorList>
            <person name="Liu B."/>
            <person name="Wang J."/>
            <person name="Zhu Y."/>
            <person name="Liu G."/>
            <person name="Chen Q."/>
            <person name="Chen Z."/>
            <person name="Lan J."/>
            <person name="Che J."/>
            <person name="Ge C."/>
            <person name="Shi H."/>
            <person name="Pan Z."/>
            <person name="Liu X."/>
        </authorList>
    </citation>
    <scope>NUCLEOTIDE SEQUENCE [LARGE SCALE GENOMIC DNA]</scope>
    <source>
        <strain evidence="2">FJAT-27997</strain>
    </source>
</reference>
<dbReference type="AlphaFoldDB" id="A0A0K9GV59"/>
<organism evidence="1 2">
    <name type="scientific">Peribacillus loiseleuriae</name>
    <dbReference type="NCBI Taxonomy" id="1679170"/>
    <lineage>
        <taxon>Bacteria</taxon>
        <taxon>Bacillati</taxon>
        <taxon>Bacillota</taxon>
        <taxon>Bacilli</taxon>
        <taxon>Bacillales</taxon>
        <taxon>Bacillaceae</taxon>
        <taxon>Peribacillus</taxon>
    </lineage>
</organism>
<dbReference type="EMBL" id="LFZW01000001">
    <property type="protein sequence ID" value="KMY50530.1"/>
    <property type="molecule type" value="Genomic_DNA"/>
</dbReference>
<keyword evidence="2" id="KW-1185">Reference proteome</keyword>
<accession>A0A0K9GV59</accession>